<dbReference type="RefSeq" id="WP_099520549.1">
    <property type="nucleotide sequence ID" value="NZ_CP016808.1"/>
</dbReference>
<name>A0A1B2DPA1_9BACL</name>
<evidence type="ECO:0000259" key="4">
    <source>
        <dbReference type="PROSITE" id="PS50995"/>
    </source>
</evidence>
<feature type="domain" description="HTH marR-type" evidence="4">
    <location>
        <begin position="7"/>
        <end position="139"/>
    </location>
</feature>
<keyword evidence="1" id="KW-0805">Transcription regulation</keyword>
<dbReference type="AlphaFoldDB" id="A0A1B2DPA1"/>
<dbReference type="SUPFAM" id="SSF46785">
    <property type="entry name" value="Winged helix' DNA-binding domain"/>
    <property type="match status" value="1"/>
</dbReference>
<dbReference type="InterPro" id="IPR036390">
    <property type="entry name" value="WH_DNA-bd_sf"/>
</dbReference>
<evidence type="ECO:0000256" key="2">
    <source>
        <dbReference type="ARBA" id="ARBA00023125"/>
    </source>
</evidence>
<evidence type="ECO:0000313" key="5">
    <source>
        <dbReference type="EMBL" id="ANY69517.1"/>
    </source>
</evidence>
<organism evidence="5">
    <name type="scientific">Paenibacillus sp. BIHB 4019</name>
    <dbReference type="NCBI Taxonomy" id="1870819"/>
    <lineage>
        <taxon>Bacteria</taxon>
        <taxon>Bacillati</taxon>
        <taxon>Bacillota</taxon>
        <taxon>Bacilli</taxon>
        <taxon>Bacillales</taxon>
        <taxon>Paenibacillaceae</taxon>
        <taxon>Paenibacillus</taxon>
    </lineage>
</organism>
<reference evidence="5" key="1">
    <citation type="submission" date="2016-08" db="EMBL/GenBank/DDBJ databases">
        <title>Complete Genome Seqeunce of Paenibacillus sp. BIHB 4019 from tea rhizoplane.</title>
        <authorList>
            <person name="Thakur R."/>
            <person name="Swarnkar M.K."/>
            <person name="Gulati A."/>
        </authorList>
    </citation>
    <scope>NUCLEOTIDE SEQUENCE [LARGE SCALE GENOMIC DNA]</scope>
    <source>
        <strain evidence="5">BIHB4019</strain>
    </source>
</reference>
<dbReference type="Pfam" id="PF01047">
    <property type="entry name" value="MarR"/>
    <property type="match status" value="1"/>
</dbReference>
<dbReference type="GO" id="GO:0003700">
    <property type="term" value="F:DNA-binding transcription factor activity"/>
    <property type="evidence" value="ECO:0007669"/>
    <property type="project" value="InterPro"/>
</dbReference>
<keyword evidence="2" id="KW-0238">DNA-binding</keyword>
<dbReference type="PROSITE" id="PS50995">
    <property type="entry name" value="HTH_MARR_2"/>
    <property type="match status" value="1"/>
</dbReference>
<dbReference type="InterPro" id="IPR000835">
    <property type="entry name" value="HTH_MarR-typ"/>
</dbReference>
<keyword evidence="3" id="KW-0804">Transcription</keyword>
<dbReference type="SMART" id="SM00347">
    <property type="entry name" value="HTH_MARR"/>
    <property type="match status" value="1"/>
</dbReference>
<protein>
    <submittedName>
        <fullName evidence="5">Transcriptional regulator</fullName>
    </submittedName>
</protein>
<dbReference type="Gene3D" id="1.10.10.10">
    <property type="entry name" value="Winged helix-like DNA-binding domain superfamily/Winged helix DNA-binding domain"/>
    <property type="match status" value="1"/>
</dbReference>
<dbReference type="PANTHER" id="PTHR42756">
    <property type="entry name" value="TRANSCRIPTIONAL REGULATOR, MARR"/>
    <property type="match status" value="1"/>
</dbReference>
<evidence type="ECO:0000256" key="3">
    <source>
        <dbReference type="ARBA" id="ARBA00023163"/>
    </source>
</evidence>
<dbReference type="GO" id="GO:0003677">
    <property type="term" value="F:DNA binding"/>
    <property type="evidence" value="ECO:0007669"/>
    <property type="project" value="UniProtKB-KW"/>
</dbReference>
<dbReference type="InterPro" id="IPR036388">
    <property type="entry name" value="WH-like_DNA-bd_sf"/>
</dbReference>
<gene>
    <name evidence="5" type="ORF">BBD42_25795</name>
</gene>
<sequence>MPYQGLEQSIGFTMGMTYRKLTNLFQQRLREYAITPEQWSVLIQISKSDGLIQKEIALRTSKENPTVTRIIDHLEKEQLIHKRPGVQDRRSFVVYITDRGRQLINETTAINESVNDEVKKVISSEEYELMISLLLRINHHLQASIEKN</sequence>
<dbReference type="PANTHER" id="PTHR42756:SF1">
    <property type="entry name" value="TRANSCRIPTIONAL REPRESSOR OF EMRAB OPERON"/>
    <property type="match status" value="1"/>
</dbReference>
<dbReference type="EMBL" id="CP016808">
    <property type="protein sequence ID" value="ANY69517.1"/>
    <property type="molecule type" value="Genomic_DNA"/>
</dbReference>
<accession>A0A1B2DPA1</accession>
<proteinExistence type="predicted"/>
<evidence type="ECO:0000256" key="1">
    <source>
        <dbReference type="ARBA" id="ARBA00023015"/>
    </source>
</evidence>